<dbReference type="Pfam" id="PF02826">
    <property type="entry name" value="2-Hacid_dh_C"/>
    <property type="match status" value="1"/>
</dbReference>
<feature type="domain" description="D-isomer specific 2-hydroxyacid dehydrogenase NAD-binding" evidence="3">
    <location>
        <begin position="99"/>
        <end position="249"/>
    </location>
</feature>
<dbReference type="Gene3D" id="3.40.50.720">
    <property type="entry name" value="NAD(P)-binding Rossmann-like Domain"/>
    <property type="match status" value="2"/>
</dbReference>
<feature type="non-terminal residue" evidence="4">
    <location>
        <position position="252"/>
    </location>
</feature>
<accession>T0ZKN2</accession>
<proteinExistence type="predicted"/>
<dbReference type="InterPro" id="IPR036291">
    <property type="entry name" value="NAD(P)-bd_dom_sf"/>
</dbReference>
<dbReference type="PANTHER" id="PTHR10996:SF178">
    <property type="entry name" value="2-HYDROXYACID DEHYDROGENASE YGL185C-RELATED"/>
    <property type="match status" value="1"/>
</dbReference>
<dbReference type="InterPro" id="IPR006140">
    <property type="entry name" value="D-isomer_DH_NAD-bd"/>
</dbReference>
<dbReference type="GO" id="GO:0051287">
    <property type="term" value="F:NAD binding"/>
    <property type="evidence" value="ECO:0007669"/>
    <property type="project" value="InterPro"/>
</dbReference>
<name>T0ZKN2_9ZZZZ</name>
<dbReference type="PANTHER" id="PTHR10996">
    <property type="entry name" value="2-HYDROXYACID DEHYDROGENASE-RELATED"/>
    <property type="match status" value="1"/>
</dbReference>
<keyword evidence="1" id="KW-0560">Oxidoreductase</keyword>
<dbReference type="PROSITE" id="PS00065">
    <property type="entry name" value="D_2_HYDROXYACID_DH_1"/>
    <property type="match status" value="1"/>
</dbReference>
<dbReference type="SUPFAM" id="SSF51735">
    <property type="entry name" value="NAD(P)-binding Rossmann-fold domains"/>
    <property type="match status" value="1"/>
</dbReference>
<sequence>MNLIFTDRFRFFMKFYFAFDSEESTRSKCAEITGMTYTQDLEEADVVFFGPKPQFGKKTRILQRLYAGTDDLDLTSIPPGITLLSNAGGYNEPVSETVFALLLSHYKKICKHDSDMHAGIFKKQEVETLFGKKIGIFGFGGIGQQVARTAIALGMEVSAFSRHRTEFPFVKWHSSLESLAASVDILVVCTPLSPETRGIINASLLSRFKGQCIVNIARANIVDQDAMLTYLSQHKDRFYLSDVWWNEPNIKA</sequence>
<gene>
    <name evidence="4" type="ORF">B2A_07828</name>
</gene>
<reference evidence="4" key="1">
    <citation type="submission" date="2013-08" db="EMBL/GenBank/DDBJ databases">
        <authorList>
            <person name="Mendez C."/>
            <person name="Richter M."/>
            <person name="Ferrer M."/>
            <person name="Sanchez J."/>
        </authorList>
    </citation>
    <scope>NUCLEOTIDE SEQUENCE</scope>
</reference>
<evidence type="ECO:0000313" key="4">
    <source>
        <dbReference type="EMBL" id="EQD48881.1"/>
    </source>
</evidence>
<dbReference type="EMBL" id="AUZZ01005629">
    <property type="protein sequence ID" value="EQD48881.1"/>
    <property type="molecule type" value="Genomic_DNA"/>
</dbReference>
<dbReference type="InterPro" id="IPR050223">
    <property type="entry name" value="D-isomer_2-hydroxyacid_DH"/>
</dbReference>
<dbReference type="GO" id="GO:0016618">
    <property type="term" value="F:hydroxypyruvate reductase [NAD(P)H] activity"/>
    <property type="evidence" value="ECO:0007669"/>
    <property type="project" value="TreeGrafter"/>
</dbReference>
<evidence type="ECO:0000259" key="3">
    <source>
        <dbReference type="Pfam" id="PF02826"/>
    </source>
</evidence>
<protein>
    <submittedName>
        <fullName evidence="4">Glycerate dehydrogenase</fullName>
    </submittedName>
</protein>
<dbReference type="SUPFAM" id="SSF52283">
    <property type="entry name" value="Formate/glycerate dehydrogenase catalytic domain-like"/>
    <property type="match status" value="1"/>
</dbReference>
<keyword evidence="2" id="KW-0520">NAD</keyword>
<comment type="caution">
    <text evidence="4">The sequence shown here is derived from an EMBL/GenBank/DDBJ whole genome shotgun (WGS) entry which is preliminary data.</text>
</comment>
<dbReference type="InterPro" id="IPR029752">
    <property type="entry name" value="D-isomer_DH_CS1"/>
</dbReference>
<evidence type="ECO:0000256" key="2">
    <source>
        <dbReference type="ARBA" id="ARBA00023027"/>
    </source>
</evidence>
<dbReference type="GO" id="GO:0030267">
    <property type="term" value="F:glyoxylate reductase (NADPH) activity"/>
    <property type="evidence" value="ECO:0007669"/>
    <property type="project" value="TreeGrafter"/>
</dbReference>
<dbReference type="GO" id="GO:0005829">
    <property type="term" value="C:cytosol"/>
    <property type="evidence" value="ECO:0007669"/>
    <property type="project" value="TreeGrafter"/>
</dbReference>
<dbReference type="AlphaFoldDB" id="T0ZKN2"/>
<organism evidence="4">
    <name type="scientific">mine drainage metagenome</name>
    <dbReference type="NCBI Taxonomy" id="410659"/>
    <lineage>
        <taxon>unclassified sequences</taxon>
        <taxon>metagenomes</taxon>
        <taxon>ecological metagenomes</taxon>
    </lineage>
</organism>
<evidence type="ECO:0000256" key="1">
    <source>
        <dbReference type="ARBA" id="ARBA00023002"/>
    </source>
</evidence>
<reference evidence="4" key="2">
    <citation type="journal article" date="2014" name="ISME J.">
        <title>Microbial stratification in low pH oxic and suboxic macroscopic growths along an acid mine drainage.</title>
        <authorList>
            <person name="Mendez-Garcia C."/>
            <person name="Mesa V."/>
            <person name="Sprenger R.R."/>
            <person name="Richter M."/>
            <person name="Diez M.S."/>
            <person name="Solano J."/>
            <person name="Bargiela R."/>
            <person name="Golyshina O.V."/>
            <person name="Manteca A."/>
            <person name="Ramos J.L."/>
            <person name="Gallego J.R."/>
            <person name="Llorente I."/>
            <person name="Martins Dos Santos V.A."/>
            <person name="Jensen O.N."/>
            <person name="Pelaez A.I."/>
            <person name="Sanchez J."/>
            <person name="Ferrer M."/>
        </authorList>
    </citation>
    <scope>NUCLEOTIDE SEQUENCE</scope>
</reference>